<dbReference type="EMBL" id="KN716785">
    <property type="protein sequence ID" value="KJH41642.1"/>
    <property type="molecule type" value="Genomic_DNA"/>
</dbReference>
<dbReference type="STRING" id="29172.A0A0D8XCY3"/>
<dbReference type="InterPro" id="IPR003961">
    <property type="entry name" value="FN3_dom"/>
</dbReference>
<dbReference type="Gene3D" id="2.60.40.10">
    <property type="entry name" value="Immunoglobulins"/>
    <property type="match status" value="1"/>
</dbReference>
<dbReference type="AlphaFoldDB" id="A0A0D8XCY3"/>
<protein>
    <submittedName>
        <fullName evidence="2">Fibronectin type III domain protein</fullName>
    </submittedName>
</protein>
<evidence type="ECO:0000313" key="2">
    <source>
        <dbReference type="EMBL" id="KJH41642.1"/>
    </source>
</evidence>
<organism evidence="2 3">
    <name type="scientific">Dictyocaulus viviparus</name>
    <name type="common">Bovine lungworm</name>
    <dbReference type="NCBI Taxonomy" id="29172"/>
    <lineage>
        <taxon>Eukaryota</taxon>
        <taxon>Metazoa</taxon>
        <taxon>Ecdysozoa</taxon>
        <taxon>Nematoda</taxon>
        <taxon>Chromadorea</taxon>
        <taxon>Rhabditida</taxon>
        <taxon>Rhabditina</taxon>
        <taxon>Rhabditomorpha</taxon>
        <taxon>Strongyloidea</taxon>
        <taxon>Metastrongylidae</taxon>
        <taxon>Dictyocaulus</taxon>
    </lineage>
</organism>
<reference evidence="2 3" key="1">
    <citation type="submission" date="2013-11" db="EMBL/GenBank/DDBJ databases">
        <title>Draft genome of the bovine lungworm Dictyocaulus viviparus.</title>
        <authorList>
            <person name="Mitreva M."/>
        </authorList>
    </citation>
    <scope>NUCLEOTIDE SEQUENCE [LARGE SCALE GENOMIC DNA]</scope>
    <source>
        <strain evidence="2 3">HannoverDv2000</strain>
    </source>
</reference>
<gene>
    <name evidence="2" type="ORF">DICVIV_12385</name>
</gene>
<dbReference type="CDD" id="cd00063">
    <property type="entry name" value="FN3"/>
    <property type="match status" value="1"/>
</dbReference>
<dbReference type="InterPro" id="IPR013783">
    <property type="entry name" value="Ig-like_fold"/>
</dbReference>
<dbReference type="Proteomes" id="UP000053766">
    <property type="component" value="Unassembled WGS sequence"/>
</dbReference>
<evidence type="ECO:0000313" key="3">
    <source>
        <dbReference type="Proteomes" id="UP000053766"/>
    </source>
</evidence>
<dbReference type="OrthoDB" id="10253954at2759"/>
<dbReference type="SUPFAM" id="SSF49265">
    <property type="entry name" value="Fibronectin type III"/>
    <property type="match status" value="1"/>
</dbReference>
<name>A0A0D8XCY3_DICVI</name>
<keyword evidence="3" id="KW-1185">Reference proteome</keyword>
<accession>A0A0D8XCY3</accession>
<sequence>MVRILGPGSPPSSVTVKNEKGGYTVSWLQPLYPNGNITKYVVYHSFHKDDPLSDWQKLVLDGTENVVRVISEGEDAFYVRVQAAAESGPGVISDIVAYEKDNSGPGVISDIVAYEKDRTTIGLDNTMTATDCPLSTLPITTSLQYTDPSGRERLSVESHEKVGNLSFCNNYIIKKFEKTIAYYQDPLFEPVSRHPFPKCNKTEKKILGQQKY</sequence>
<evidence type="ECO:0000259" key="1">
    <source>
        <dbReference type="PROSITE" id="PS50853"/>
    </source>
</evidence>
<dbReference type="InterPro" id="IPR036116">
    <property type="entry name" value="FN3_sf"/>
</dbReference>
<dbReference type="PROSITE" id="PS50853">
    <property type="entry name" value="FN3"/>
    <property type="match status" value="1"/>
</dbReference>
<reference evidence="3" key="2">
    <citation type="journal article" date="2016" name="Sci. Rep.">
        <title>Dictyocaulus viviparus genome, variome and transcriptome elucidate lungworm biology and support future intervention.</title>
        <authorList>
            <person name="McNulty S.N."/>
            <person name="Strube C."/>
            <person name="Rosa B.A."/>
            <person name="Martin J.C."/>
            <person name="Tyagi R."/>
            <person name="Choi Y.J."/>
            <person name="Wang Q."/>
            <person name="Hallsworth Pepin K."/>
            <person name="Zhang X."/>
            <person name="Ozersky P."/>
            <person name="Wilson R.K."/>
            <person name="Sternberg P.W."/>
            <person name="Gasser R.B."/>
            <person name="Mitreva M."/>
        </authorList>
    </citation>
    <scope>NUCLEOTIDE SEQUENCE [LARGE SCALE GENOMIC DNA]</scope>
    <source>
        <strain evidence="3">HannoverDv2000</strain>
    </source>
</reference>
<feature type="domain" description="Fibronectin type-III" evidence="1">
    <location>
        <begin position="7"/>
        <end position="106"/>
    </location>
</feature>
<proteinExistence type="predicted"/>